<protein>
    <submittedName>
        <fullName evidence="3">Membrane protease YdiL, CAAX protease family</fullName>
    </submittedName>
</protein>
<dbReference type="EMBL" id="FNHU01000010">
    <property type="protein sequence ID" value="SDM99983.1"/>
    <property type="molecule type" value="Genomic_DNA"/>
</dbReference>
<sequence length="259" mass="27662">MSTRPQATFLLLTLLIAAPVTAILLALSGGPWRLLLLTFYLCALCYWRLAEQRPWRDLMYSDGRSRTWALLAVGAAAPVIGGLLLRAQEEPGYVTAVTAATPAQLVSAVGMAVLVGCCLNAIPEEVALRRVLLDPLLRRWGAPLAISATALAFVAWHLPTWLDSGLTASAYAVEVPDKLVFGLVAGWSVVRLRSLFFALGMHMGSNAVGVFLDALAPREQSWAAPDAPTVLITSAQLAAAALLVWWLSRTPNPAHGNAS</sequence>
<evidence type="ECO:0000256" key="1">
    <source>
        <dbReference type="SAM" id="Phobius"/>
    </source>
</evidence>
<feature type="domain" description="CAAX prenyl protease 2/Lysostaphin resistance protein A-like" evidence="2">
    <location>
        <begin position="112"/>
        <end position="208"/>
    </location>
</feature>
<dbReference type="AlphaFoldDB" id="A0A1G9XUR8"/>
<feature type="transmembrane region" description="Helical" evidence="1">
    <location>
        <begin position="140"/>
        <end position="158"/>
    </location>
</feature>
<evidence type="ECO:0000259" key="2">
    <source>
        <dbReference type="Pfam" id="PF02517"/>
    </source>
</evidence>
<dbReference type="GO" id="GO:0004175">
    <property type="term" value="F:endopeptidase activity"/>
    <property type="evidence" value="ECO:0007669"/>
    <property type="project" value="UniProtKB-ARBA"/>
</dbReference>
<feature type="transmembrane region" description="Helical" evidence="1">
    <location>
        <begin position="93"/>
        <end position="119"/>
    </location>
</feature>
<reference evidence="3 4" key="1">
    <citation type="submission" date="2016-10" db="EMBL/GenBank/DDBJ databases">
        <authorList>
            <person name="de Groot N.N."/>
        </authorList>
    </citation>
    <scope>NUCLEOTIDE SEQUENCE [LARGE SCALE GENOMIC DNA]</scope>
    <source>
        <strain evidence="3 4">KPR-7B</strain>
    </source>
</reference>
<dbReference type="Pfam" id="PF02517">
    <property type="entry name" value="Rce1-like"/>
    <property type="match status" value="1"/>
</dbReference>
<feature type="transmembrane region" description="Helical" evidence="1">
    <location>
        <begin position="227"/>
        <end position="247"/>
    </location>
</feature>
<keyword evidence="1" id="KW-0812">Transmembrane</keyword>
<keyword evidence="3" id="KW-0645">Protease</keyword>
<keyword evidence="1" id="KW-0472">Membrane</keyword>
<dbReference type="OrthoDB" id="3258760at2"/>
<dbReference type="RefSeq" id="WP_092611320.1">
    <property type="nucleotide sequence ID" value="NZ_FNHU01000010.1"/>
</dbReference>
<keyword evidence="3" id="KW-0378">Hydrolase</keyword>
<feature type="transmembrane region" description="Helical" evidence="1">
    <location>
        <begin position="195"/>
        <end position="215"/>
    </location>
</feature>
<dbReference type="InterPro" id="IPR003675">
    <property type="entry name" value="Rce1/LyrA-like_dom"/>
</dbReference>
<keyword evidence="1" id="KW-1133">Transmembrane helix</keyword>
<feature type="transmembrane region" description="Helical" evidence="1">
    <location>
        <begin position="32"/>
        <end position="49"/>
    </location>
</feature>
<dbReference type="Proteomes" id="UP000199671">
    <property type="component" value="Unassembled WGS sequence"/>
</dbReference>
<evidence type="ECO:0000313" key="3">
    <source>
        <dbReference type="EMBL" id="SDM99983.1"/>
    </source>
</evidence>
<proteinExistence type="predicted"/>
<dbReference type="GO" id="GO:0080120">
    <property type="term" value="P:CAAX-box protein maturation"/>
    <property type="evidence" value="ECO:0007669"/>
    <property type="project" value="UniProtKB-ARBA"/>
</dbReference>
<organism evidence="3 4">
    <name type="scientific">Actinomyces ruminicola</name>
    <dbReference type="NCBI Taxonomy" id="332524"/>
    <lineage>
        <taxon>Bacteria</taxon>
        <taxon>Bacillati</taxon>
        <taxon>Actinomycetota</taxon>
        <taxon>Actinomycetes</taxon>
        <taxon>Actinomycetales</taxon>
        <taxon>Actinomycetaceae</taxon>
        <taxon>Actinomyces</taxon>
    </lineage>
</organism>
<gene>
    <name evidence="3" type="ORF">SAMN04487766_11077</name>
</gene>
<name>A0A1G9XUR8_9ACTO</name>
<accession>A0A1G9XUR8</accession>
<evidence type="ECO:0000313" key="4">
    <source>
        <dbReference type="Proteomes" id="UP000199671"/>
    </source>
</evidence>
<dbReference type="GO" id="GO:0006508">
    <property type="term" value="P:proteolysis"/>
    <property type="evidence" value="ECO:0007669"/>
    <property type="project" value="UniProtKB-KW"/>
</dbReference>
<feature type="transmembrane region" description="Helical" evidence="1">
    <location>
        <begin position="69"/>
        <end position="87"/>
    </location>
</feature>